<dbReference type="EMBL" id="BNJJ01000010">
    <property type="protein sequence ID" value="GHO85764.1"/>
    <property type="molecule type" value="Genomic_DNA"/>
</dbReference>
<dbReference type="Proteomes" id="UP000635565">
    <property type="component" value="Unassembled WGS sequence"/>
</dbReference>
<proteinExistence type="predicted"/>
<keyword evidence="1" id="KW-1133">Transmembrane helix</keyword>
<name>A0ABQ3VJA6_9CHLR</name>
<feature type="chain" id="PRO_5047400429" evidence="2">
    <location>
        <begin position="34"/>
        <end position="522"/>
    </location>
</feature>
<evidence type="ECO:0000313" key="3">
    <source>
        <dbReference type="EMBL" id="GHO85764.1"/>
    </source>
</evidence>
<dbReference type="Gene3D" id="1.20.1440.30">
    <property type="entry name" value="Biosynthetic Protein domain"/>
    <property type="match status" value="1"/>
</dbReference>
<dbReference type="RefSeq" id="WP_201363407.1">
    <property type="nucleotide sequence ID" value="NZ_BNJJ01000010.1"/>
</dbReference>
<dbReference type="PIRSF" id="PIRSF036794">
    <property type="entry name" value="UCP_erythr_ester"/>
    <property type="match status" value="1"/>
</dbReference>
<dbReference type="SUPFAM" id="SSF159501">
    <property type="entry name" value="EreA/ChaN-like"/>
    <property type="match status" value="1"/>
</dbReference>
<keyword evidence="2" id="KW-0732">Signal</keyword>
<evidence type="ECO:0000313" key="4">
    <source>
        <dbReference type="Proteomes" id="UP000635565"/>
    </source>
</evidence>
<gene>
    <name evidence="3" type="ORF">KSZ_37700</name>
</gene>
<protein>
    <submittedName>
        <fullName evidence="3">Succinoglycan biosynthesis protein</fullName>
    </submittedName>
</protein>
<feature type="signal peptide" evidence="2">
    <location>
        <begin position="1"/>
        <end position="33"/>
    </location>
</feature>
<dbReference type="InterPro" id="IPR014622">
    <property type="entry name" value="UCP036794_erythomycin"/>
</dbReference>
<keyword evidence="4" id="KW-1185">Reference proteome</keyword>
<dbReference type="PANTHER" id="PTHR31299:SF0">
    <property type="entry name" value="ESTERASE, PUTATIVE (AFU_ORTHOLOGUE AFUA_1G05850)-RELATED"/>
    <property type="match status" value="1"/>
</dbReference>
<keyword evidence="1" id="KW-0472">Membrane</keyword>
<dbReference type="CDD" id="cd14728">
    <property type="entry name" value="Ere-like"/>
    <property type="match status" value="1"/>
</dbReference>
<accession>A0ABQ3VJA6</accession>
<dbReference type="Gene3D" id="3.30.1870.10">
    <property type="entry name" value="EreA-like, domain 2"/>
    <property type="match status" value="1"/>
</dbReference>
<dbReference type="Gene3D" id="3.40.1660.10">
    <property type="entry name" value="EreA-like (biosynthetic domain)"/>
    <property type="match status" value="1"/>
</dbReference>
<evidence type="ECO:0000256" key="1">
    <source>
        <dbReference type="SAM" id="Phobius"/>
    </source>
</evidence>
<dbReference type="InterPro" id="IPR052036">
    <property type="entry name" value="Hydrolase/PRTase-associated"/>
</dbReference>
<dbReference type="PANTHER" id="PTHR31299">
    <property type="entry name" value="ESTERASE, PUTATIVE (AFU_ORTHOLOGUE AFUA_1G05850)-RELATED"/>
    <property type="match status" value="1"/>
</dbReference>
<comment type="caution">
    <text evidence="3">The sequence shown here is derived from an EMBL/GenBank/DDBJ whole genome shotgun (WGS) entry which is preliminary data.</text>
</comment>
<feature type="transmembrane region" description="Helical" evidence="1">
    <location>
        <begin position="488"/>
        <end position="511"/>
    </location>
</feature>
<dbReference type="InterPro" id="IPR007815">
    <property type="entry name" value="Emycin_Estase"/>
</dbReference>
<organism evidence="3 4">
    <name type="scientific">Dictyobacter formicarum</name>
    <dbReference type="NCBI Taxonomy" id="2778368"/>
    <lineage>
        <taxon>Bacteria</taxon>
        <taxon>Bacillati</taxon>
        <taxon>Chloroflexota</taxon>
        <taxon>Ktedonobacteria</taxon>
        <taxon>Ktedonobacterales</taxon>
        <taxon>Dictyobacteraceae</taxon>
        <taxon>Dictyobacter</taxon>
    </lineage>
</organism>
<keyword evidence="1" id="KW-0812">Transmembrane</keyword>
<dbReference type="Pfam" id="PF05139">
    <property type="entry name" value="Erythro_esteras"/>
    <property type="match status" value="1"/>
</dbReference>
<reference evidence="3 4" key="1">
    <citation type="journal article" date="2021" name="Int. J. Syst. Evol. Microbiol.">
        <title>Reticulibacter mediterranei gen. nov., sp. nov., within the new family Reticulibacteraceae fam. nov., and Ktedonospora formicarum gen. nov., sp. nov., Ktedonobacter robiniae sp. nov., Dictyobacter formicarum sp. nov. and Dictyobacter arantiisoli sp. nov., belonging to the class Ktedonobacteria.</title>
        <authorList>
            <person name="Yabe S."/>
            <person name="Zheng Y."/>
            <person name="Wang C.M."/>
            <person name="Sakai Y."/>
            <person name="Abe K."/>
            <person name="Yokota A."/>
            <person name="Donadio S."/>
            <person name="Cavaletti L."/>
            <person name="Monciardini P."/>
        </authorList>
    </citation>
    <scope>NUCLEOTIDE SEQUENCE [LARGE SCALE GENOMIC DNA]</scope>
    <source>
        <strain evidence="3 4">SOSP1-9</strain>
    </source>
</reference>
<sequence>MKFSGYAGWLVCGGLVALLLCLSLMTMVPPAQAAASTTQKANDDVTAWIRQHAVPFKTAEPGGSDADLRPLQQMIGTAQIVGLGEETHGTHEFFAMKARIIEYMVQHMGVTAFAMEDDWGMGKEVDSYINGGSNNIWSVLLNDLFITWRTQEIKSLLEWLRAYNADPAHTHKVHFYGIDMQALERPTVDGVLNYLHKVDPSQEKQAHTIYQKFISDNQGIGGMSQYKNLDQAGKQRYTDDAQRVYNVLQTHQAAYIQRSSPQAFARALQDARVVVQYSVIAPNRVVQYYSLFTPDHVPPPTDASSSYWFLQRDVYMAENVNWLEQHNVGRMVLWAHDGHIANNAALYHVNGVTIEGNMGFYLRRWLGTRYLSLGMTFSSGSFNAGFALSPTTYTISTPNPYSLNGTLGSVNLPRYMLDLRQGPKHGTVADWLDTGRPLRIAGMDPGEGIDQIYTPRQAFDIIIHFQKTHASQMLSSQASFFGTLSDDLGYIIMGIVLFIALIAGLVVVLRWRYLTTQAAKTK</sequence>
<evidence type="ECO:0000256" key="2">
    <source>
        <dbReference type="SAM" id="SignalP"/>
    </source>
</evidence>